<accession>A0A9J6CG88</accession>
<reference evidence="4" key="1">
    <citation type="submission" date="2021-03" db="EMBL/GenBank/DDBJ databases">
        <title>Chromosome level genome of the anhydrobiotic midge Polypedilum vanderplanki.</title>
        <authorList>
            <person name="Yoshida Y."/>
            <person name="Kikawada T."/>
            <person name="Gusev O."/>
        </authorList>
    </citation>
    <scope>NUCLEOTIDE SEQUENCE</scope>
    <source>
        <strain evidence="4">NIAS01</strain>
        <tissue evidence="4">Whole body or cell culture</tissue>
    </source>
</reference>
<proteinExistence type="predicted"/>
<dbReference type="SMART" id="SM00054">
    <property type="entry name" value="EFh"/>
    <property type="match status" value="2"/>
</dbReference>
<dbReference type="InterPro" id="IPR002048">
    <property type="entry name" value="EF_hand_dom"/>
</dbReference>
<dbReference type="PROSITE" id="PS00018">
    <property type="entry name" value="EF_HAND_1"/>
    <property type="match status" value="1"/>
</dbReference>
<dbReference type="Pfam" id="PF13499">
    <property type="entry name" value="EF-hand_7"/>
    <property type="match status" value="1"/>
</dbReference>
<dbReference type="Gene3D" id="1.10.238.10">
    <property type="entry name" value="EF-hand"/>
    <property type="match status" value="2"/>
</dbReference>
<dbReference type="PROSITE" id="PS50222">
    <property type="entry name" value="EF_HAND_2"/>
    <property type="match status" value="2"/>
</dbReference>
<dbReference type="SUPFAM" id="SSF47473">
    <property type="entry name" value="EF-hand"/>
    <property type="match status" value="1"/>
</dbReference>
<keyword evidence="2" id="KW-0106">Calcium</keyword>
<dbReference type="PANTHER" id="PTHR23048">
    <property type="entry name" value="MYOSIN LIGHT CHAIN 1, 3"/>
    <property type="match status" value="1"/>
</dbReference>
<dbReference type="InterPro" id="IPR011992">
    <property type="entry name" value="EF-hand-dom_pair"/>
</dbReference>
<dbReference type="GO" id="GO:0005509">
    <property type="term" value="F:calcium ion binding"/>
    <property type="evidence" value="ECO:0007669"/>
    <property type="project" value="InterPro"/>
</dbReference>
<keyword evidence="5" id="KW-1185">Reference proteome</keyword>
<dbReference type="AlphaFoldDB" id="A0A9J6CG88"/>
<dbReference type="InterPro" id="IPR050230">
    <property type="entry name" value="CALM/Myosin/TropC-like"/>
</dbReference>
<evidence type="ECO:0000259" key="3">
    <source>
        <dbReference type="PROSITE" id="PS50222"/>
    </source>
</evidence>
<dbReference type="CDD" id="cd00051">
    <property type="entry name" value="EFh"/>
    <property type="match status" value="2"/>
</dbReference>
<gene>
    <name evidence="4" type="ORF">PVAND_010296</name>
</gene>
<dbReference type="EMBL" id="JADBJN010000001">
    <property type="protein sequence ID" value="KAG5680811.1"/>
    <property type="molecule type" value="Genomic_DNA"/>
</dbReference>
<feature type="domain" description="EF-hand" evidence="3">
    <location>
        <begin position="100"/>
        <end position="135"/>
    </location>
</feature>
<evidence type="ECO:0000256" key="2">
    <source>
        <dbReference type="ARBA" id="ARBA00022837"/>
    </source>
</evidence>
<dbReference type="InterPro" id="IPR018247">
    <property type="entry name" value="EF_Hand_1_Ca_BS"/>
</dbReference>
<name>A0A9J6CG88_POLVA</name>
<dbReference type="FunFam" id="1.10.238.10:FF:000178">
    <property type="entry name" value="Calmodulin-2 A"/>
    <property type="match status" value="1"/>
</dbReference>
<organism evidence="4 5">
    <name type="scientific">Polypedilum vanderplanki</name>
    <name type="common">Sleeping chironomid midge</name>
    <dbReference type="NCBI Taxonomy" id="319348"/>
    <lineage>
        <taxon>Eukaryota</taxon>
        <taxon>Metazoa</taxon>
        <taxon>Ecdysozoa</taxon>
        <taxon>Arthropoda</taxon>
        <taxon>Hexapoda</taxon>
        <taxon>Insecta</taxon>
        <taxon>Pterygota</taxon>
        <taxon>Neoptera</taxon>
        <taxon>Endopterygota</taxon>
        <taxon>Diptera</taxon>
        <taxon>Nematocera</taxon>
        <taxon>Chironomoidea</taxon>
        <taxon>Chironomidae</taxon>
        <taxon>Chironominae</taxon>
        <taxon>Polypedilum</taxon>
        <taxon>Polypedilum</taxon>
    </lineage>
</organism>
<keyword evidence="1" id="KW-0677">Repeat</keyword>
<dbReference type="OrthoDB" id="26525at2759"/>
<dbReference type="PANTHER" id="PTHR23048:SF0">
    <property type="entry name" value="CALMODULIN LIKE 3"/>
    <property type="match status" value="1"/>
</dbReference>
<evidence type="ECO:0000313" key="4">
    <source>
        <dbReference type="EMBL" id="KAG5680811.1"/>
    </source>
</evidence>
<evidence type="ECO:0000256" key="1">
    <source>
        <dbReference type="ARBA" id="ARBA00022737"/>
    </source>
</evidence>
<evidence type="ECO:0000313" key="5">
    <source>
        <dbReference type="Proteomes" id="UP001107558"/>
    </source>
</evidence>
<comment type="caution">
    <text evidence="4">The sequence shown here is derived from an EMBL/GenBank/DDBJ whole genome shotgun (WGS) entry which is preliminary data.</text>
</comment>
<dbReference type="GO" id="GO:0016460">
    <property type="term" value="C:myosin II complex"/>
    <property type="evidence" value="ECO:0007669"/>
    <property type="project" value="TreeGrafter"/>
</dbReference>
<sequence length="175" mass="20361">MSNFKKNLRKGLNINEILNVEITTEKLEECREAFDMYDKDEDEIITTTELVPALRALGFNTNRIVIRKILEHDLYSDDGVGKLNFEDFIRFVILCKRCLFTKNDMMKDLRLIDKDNDGRITKLELKTYLKSLKIPFSMDELDDAVNAASDSNNDDGVIDYEKFAELMCPRDIETM</sequence>
<dbReference type="Proteomes" id="UP001107558">
    <property type="component" value="Chromosome 1"/>
</dbReference>
<protein>
    <recommendedName>
        <fullName evidence="3">EF-hand domain-containing protein</fullName>
    </recommendedName>
</protein>
<dbReference type="Pfam" id="PF13405">
    <property type="entry name" value="EF-hand_6"/>
    <property type="match status" value="1"/>
</dbReference>
<feature type="domain" description="EF-hand" evidence="3">
    <location>
        <begin position="25"/>
        <end position="60"/>
    </location>
</feature>